<sequence length="75" mass="8109">MHVVVALFRPVAGMPLLSCSVWGLQQQDARWWPGLGAWAARAYLGLNHPFLSSAVLCPVLGSQLSPVASRPVRLT</sequence>
<proteinExistence type="predicted"/>
<evidence type="ECO:0000313" key="2">
    <source>
        <dbReference type="Proteomes" id="UP000724584"/>
    </source>
</evidence>
<keyword evidence="2" id="KW-1185">Reference proteome</keyword>
<dbReference type="EMBL" id="JAGIZQ010000005">
    <property type="protein sequence ID" value="KAH6627948.1"/>
    <property type="molecule type" value="Genomic_DNA"/>
</dbReference>
<accession>A0ACB7P7K6</accession>
<protein>
    <submittedName>
        <fullName evidence="1">Uncharacterized protein</fullName>
    </submittedName>
</protein>
<reference evidence="1 2" key="1">
    <citation type="journal article" date="2021" name="Nat. Commun.">
        <title>Genetic determinants of endophytism in the Arabidopsis root mycobiome.</title>
        <authorList>
            <person name="Mesny F."/>
            <person name="Miyauchi S."/>
            <person name="Thiergart T."/>
            <person name="Pickel B."/>
            <person name="Atanasova L."/>
            <person name="Karlsson M."/>
            <person name="Huettel B."/>
            <person name="Barry K.W."/>
            <person name="Haridas S."/>
            <person name="Chen C."/>
            <person name="Bauer D."/>
            <person name="Andreopoulos W."/>
            <person name="Pangilinan J."/>
            <person name="LaButti K."/>
            <person name="Riley R."/>
            <person name="Lipzen A."/>
            <person name="Clum A."/>
            <person name="Drula E."/>
            <person name="Henrissat B."/>
            <person name="Kohler A."/>
            <person name="Grigoriev I.V."/>
            <person name="Martin F.M."/>
            <person name="Hacquard S."/>
        </authorList>
    </citation>
    <scope>NUCLEOTIDE SEQUENCE [LARGE SCALE GENOMIC DNA]</scope>
    <source>
        <strain evidence="1 2">MPI-SDFR-AT-0079</strain>
    </source>
</reference>
<evidence type="ECO:0000313" key="1">
    <source>
        <dbReference type="EMBL" id="KAH6627948.1"/>
    </source>
</evidence>
<name>A0ACB7P7K6_9PEZI</name>
<gene>
    <name evidence="1" type="ORF">F5144DRAFT_577322</name>
</gene>
<dbReference type="Proteomes" id="UP000724584">
    <property type="component" value="Unassembled WGS sequence"/>
</dbReference>
<comment type="caution">
    <text evidence="1">The sequence shown here is derived from an EMBL/GenBank/DDBJ whole genome shotgun (WGS) entry which is preliminary data.</text>
</comment>
<organism evidence="1 2">
    <name type="scientific">Chaetomium tenue</name>
    <dbReference type="NCBI Taxonomy" id="1854479"/>
    <lineage>
        <taxon>Eukaryota</taxon>
        <taxon>Fungi</taxon>
        <taxon>Dikarya</taxon>
        <taxon>Ascomycota</taxon>
        <taxon>Pezizomycotina</taxon>
        <taxon>Sordariomycetes</taxon>
        <taxon>Sordariomycetidae</taxon>
        <taxon>Sordariales</taxon>
        <taxon>Chaetomiaceae</taxon>
        <taxon>Chaetomium</taxon>
    </lineage>
</organism>